<dbReference type="Proteomes" id="UP000001544">
    <property type="component" value="Plasmid pBpOF4-01"/>
</dbReference>
<keyword evidence="1" id="KW-0614">Plasmid</keyword>
<evidence type="ECO:0000313" key="2">
    <source>
        <dbReference type="Proteomes" id="UP000001544"/>
    </source>
</evidence>
<dbReference type="RefSeq" id="WP_012961154.1">
    <property type="nucleotide sequence ID" value="NC_013792.1"/>
</dbReference>
<gene>
    <name evidence="1" type="ordered locus">BpOF4_21249</name>
</gene>
<geneLocation type="plasmid" evidence="1 2">
    <name>pBpOF4-01</name>
</geneLocation>
<dbReference type="EMBL" id="CP001879">
    <property type="protein sequence ID" value="ADC52245.1"/>
    <property type="molecule type" value="Genomic_DNA"/>
</dbReference>
<keyword evidence="2" id="KW-1185">Reference proteome</keyword>
<evidence type="ECO:0000313" key="1">
    <source>
        <dbReference type="EMBL" id="ADC52245.1"/>
    </source>
</evidence>
<protein>
    <submittedName>
        <fullName evidence="1">Uncharacterized protein</fullName>
    </submittedName>
</protein>
<organism evidence="1 2">
    <name type="scientific">Alkalihalophilus pseudofirmus (strain ATCC BAA-2126 / JCM 17055 / OF4)</name>
    <name type="common">Bacillus pseudofirmus</name>
    <dbReference type="NCBI Taxonomy" id="398511"/>
    <lineage>
        <taxon>Bacteria</taxon>
        <taxon>Bacillati</taxon>
        <taxon>Bacillota</taxon>
        <taxon>Bacilli</taxon>
        <taxon>Bacillales</taxon>
        <taxon>Bacillaceae</taxon>
        <taxon>Alkalihalophilus</taxon>
    </lineage>
</organism>
<sequence length="64" mass="7312">MEKQEILEVIEGLRDGSIESYHVAKEDFMTLRAELIKCEDFQSFRGNAQVGGAVIFTYEPGWTK</sequence>
<dbReference type="AlphaFoldDB" id="D3G1L9"/>
<dbReference type="KEGG" id="bpf:BpOF4_21249"/>
<name>D3G1L9_ALKPO</name>
<proteinExistence type="predicted"/>
<dbReference type="HOGENOM" id="CLU_185803_0_0_9"/>
<reference evidence="1 2" key="1">
    <citation type="journal article" date="2011" name="Environ. Microbiol.">
        <title>Genome of alkaliphilic Bacillus pseudofirmus OF4 reveals adaptations that support the ability to grow in an external pH range from 7.5 to 11.4.</title>
        <authorList>
            <person name="Janto B."/>
            <person name="Ahmed A."/>
            <person name="Ito M."/>
            <person name="Liu J."/>
            <person name="Hicks D.B."/>
            <person name="Pagni S."/>
            <person name="Fackelmayer O.J."/>
            <person name="Smith T.A."/>
            <person name="Earl J."/>
            <person name="Elbourne L.D."/>
            <person name="Hassan K."/>
            <person name="Paulsen I.T."/>
            <person name="Kolsto A.B."/>
            <person name="Tourasse N.J."/>
            <person name="Ehrlich G.D."/>
            <person name="Boissy R."/>
            <person name="Ivey D.M."/>
            <person name="Li G."/>
            <person name="Xue Y."/>
            <person name="Ma Y."/>
            <person name="Hu F.Z."/>
            <person name="Krulwich T.A."/>
        </authorList>
    </citation>
    <scope>NUCLEOTIDE SEQUENCE [LARGE SCALE GENOMIC DNA]</scope>
    <source>
        <strain evidence="2">ATCC BAA-2126 / JCM 17055 / OF4</strain>
    </source>
</reference>
<accession>D3G1L9</accession>